<protein>
    <recommendedName>
        <fullName evidence="3">Aminoglycoside phosphotransferase domain-containing protein</fullName>
    </recommendedName>
</protein>
<organism evidence="1 2">
    <name type="scientific">Mycolicibacterium elephantis</name>
    <dbReference type="NCBI Taxonomy" id="81858"/>
    <lineage>
        <taxon>Bacteria</taxon>
        <taxon>Bacillati</taxon>
        <taxon>Actinomycetota</taxon>
        <taxon>Actinomycetes</taxon>
        <taxon>Mycobacteriales</taxon>
        <taxon>Mycobacteriaceae</taxon>
        <taxon>Mycolicibacterium</taxon>
    </lineage>
</organism>
<dbReference type="STRING" id="81858.BST23_11395"/>
<gene>
    <name evidence="1" type="ORF">BST23_11395</name>
</gene>
<dbReference type="Proteomes" id="UP000192772">
    <property type="component" value="Unassembled WGS sequence"/>
</dbReference>
<dbReference type="OrthoDB" id="4602230at2"/>
<comment type="caution">
    <text evidence="1">The sequence shown here is derived from an EMBL/GenBank/DDBJ whole genome shotgun (WGS) entry which is preliminary data.</text>
</comment>
<accession>A0A0M2ZCZ8</accession>
<dbReference type="RefSeq" id="WP_046753449.1">
    <property type="nucleotide sequence ID" value="NZ_JBCGVB010000011.1"/>
</dbReference>
<reference evidence="1 2" key="1">
    <citation type="submission" date="2017-02" db="EMBL/GenBank/DDBJ databases">
        <title>The new phylogeny of genus Mycobacterium.</title>
        <authorList>
            <person name="Tortoli E."/>
            <person name="Trovato A."/>
            <person name="Cirillo D.M."/>
        </authorList>
    </citation>
    <scope>NUCLEOTIDE SEQUENCE [LARGE SCALE GENOMIC DNA]</scope>
    <source>
        <strain evidence="1 2">FI-09383</strain>
    </source>
</reference>
<dbReference type="InterPro" id="IPR011009">
    <property type="entry name" value="Kinase-like_dom_sf"/>
</dbReference>
<dbReference type="EMBL" id="MVHP01000010">
    <property type="protein sequence ID" value="ORA66298.1"/>
    <property type="molecule type" value="Genomic_DNA"/>
</dbReference>
<dbReference type="AlphaFoldDB" id="A0A0M2ZCZ8"/>
<dbReference type="SUPFAM" id="SSF56112">
    <property type="entry name" value="Protein kinase-like (PK-like)"/>
    <property type="match status" value="1"/>
</dbReference>
<evidence type="ECO:0000313" key="1">
    <source>
        <dbReference type="EMBL" id="ORA66298.1"/>
    </source>
</evidence>
<sequence>MTDDGWVRGDYLGLDMPAHADALRAGGASFLTEGFRRAGALRASNTVIAITELREFRGGSTGRKAMLSVDYHDATQLPTDLFVKFSRDFDDAARDRGRTQMEFEVRFALLSRMPGFPITVPRCLFADYHAPSGTGLLITERIPYGTNGIEAHYDKCMDYTMPDPLAHYEALLGALGRLAGASGAGRLPTDLVEQFPVDMERLSVGERAPYTAAQLQRRVDRLAEFAVAHPSLLPDNIREPEFLARLRNEVIRFPEREKDIWRHLADDPDYVALCHWNANVDNAWFWRRPDDDLECGLLDWGCVGQMNLAMALWGAMCSAETQMWDRHFDALLDHFLAEFRSARGPALEAATVKRHLLLYVAVMGLAWLLDVPSYLSKLLPEPVSDRFDPRIAGDEQARSRLLMMTNFLNLWSTNDIAGALDGI</sequence>
<evidence type="ECO:0000313" key="2">
    <source>
        <dbReference type="Proteomes" id="UP000192772"/>
    </source>
</evidence>
<name>A0A0M2ZCZ8_9MYCO</name>
<evidence type="ECO:0008006" key="3">
    <source>
        <dbReference type="Google" id="ProtNLM"/>
    </source>
</evidence>
<proteinExistence type="predicted"/>